<dbReference type="CDD" id="cd16936">
    <property type="entry name" value="HATPase_RsbW-like"/>
    <property type="match status" value="1"/>
</dbReference>
<dbReference type="PANTHER" id="PTHR35526">
    <property type="entry name" value="ANTI-SIGMA-F FACTOR RSBW-RELATED"/>
    <property type="match status" value="1"/>
</dbReference>
<sequence>MVIVWGRVATGRVAGGAGVDVRAVRRFVREAVCSDSSVDLGDVDLLTAEIATNAVRHTASGKRGGGVWVTVLSAPGRVRVEIQDDGGADTLPEIPAGDEWGESGRGLLLVSELAHAWGVKVTGDGQRQVTVWFEVAG</sequence>
<dbReference type="Proteomes" id="UP001500683">
    <property type="component" value="Unassembled WGS sequence"/>
</dbReference>
<gene>
    <name evidence="3" type="ORF">GCM10022214_45550</name>
</gene>
<accession>A0ABP7W796</accession>
<organism evidence="3 4">
    <name type="scientific">Actinomadura miaoliensis</name>
    <dbReference type="NCBI Taxonomy" id="430685"/>
    <lineage>
        <taxon>Bacteria</taxon>
        <taxon>Bacillati</taxon>
        <taxon>Actinomycetota</taxon>
        <taxon>Actinomycetes</taxon>
        <taxon>Streptosporangiales</taxon>
        <taxon>Thermomonosporaceae</taxon>
        <taxon>Actinomadura</taxon>
    </lineage>
</organism>
<evidence type="ECO:0000313" key="4">
    <source>
        <dbReference type="Proteomes" id="UP001500683"/>
    </source>
</evidence>
<proteinExistence type="predicted"/>
<dbReference type="Gene3D" id="3.30.565.10">
    <property type="entry name" value="Histidine kinase-like ATPase, C-terminal domain"/>
    <property type="match status" value="1"/>
</dbReference>
<dbReference type="PANTHER" id="PTHR35526:SF3">
    <property type="entry name" value="ANTI-SIGMA-F FACTOR RSBW"/>
    <property type="match status" value="1"/>
</dbReference>
<keyword evidence="1" id="KW-0723">Serine/threonine-protein kinase</keyword>
<dbReference type="InterPro" id="IPR003594">
    <property type="entry name" value="HATPase_dom"/>
</dbReference>
<evidence type="ECO:0000313" key="3">
    <source>
        <dbReference type="EMBL" id="GAA4081550.1"/>
    </source>
</evidence>
<name>A0ABP7W796_9ACTN</name>
<comment type="caution">
    <text evidence="3">The sequence shown here is derived from an EMBL/GenBank/DDBJ whole genome shotgun (WGS) entry which is preliminary data.</text>
</comment>
<dbReference type="SUPFAM" id="SSF55874">
    <property type="entry name" value="ATPase domain of HSP90 chaperone/DNA topoisomerase II/histidine kinase"/>
    <property type="match status" value="1"/>
</dbReference>
<dbReference type="EMBL" id="BAAAZG010000030">
    <property type="protein sequence ID" value="GAA4081550.1"/>
    <property type="molecule type" value="Genomic_DNA"/>
</dbReference>
<reference evidence="4" key="1">
    <citation type="journal article" date="2019" name="Int. J. Syst. Evol. Microbiol.">
        <title>The Global Catalogue of Microorganisms (GCM) 10K type strain sequencing project: providing services to taxonomists for standard genome sequencing and annotation.</title>
        <authorList>
            <consortium name="The Broad Institute Genomics Platform"/>
            <consortium name="The Broad Institute Genome Sequencing Center for Infectious Disease"/>
            <person name="Wu L."/>
            <person name="Ma J."/>
        </authorList>
    </citation>
    <scope>NUCLEOTIDE SEQUENCE [LARGE SCALE GENOMIC DNA]</scope>
    <source>
        <strain evidence="4">JCM 16702</strain>
    </source>
</reference>
<dbReference type="InterPro" id="IPR036890">
    <property type="entry name" value="HATPase_C_sf"/>
</dbReference>
<keyword evidence="4" id="KW-1185">Reference proteome</keyword>
<dbReference type="InterPro" id="IPR050267">
    <property type="entry name" value="Anti-sigma-factor_SerPK"/>
</dbReference>
<keyword evidence="1" id="KW-0808">Transferase</keyword>
<evidence type="ECO:0000259" key="2">
    <source>
        <dbReference type="Pfam" id="PF13581"/>
    </source>
</evidence>
<keyword evidence="1" id="KW-0418">Kinase</keyword>
<dbReference type="Pfam" id="PF13581">
    <property type="entry name" value="HATPase_c_2"/>
    <property type="match status" value="1"/>
</dbReference>
<protein>
    <recommendedName>
        <fullName evidence="2">Histidine kinase/HSP90-like ATPase domain-containing protein</fullName>
    </recommendedName>
</protein>
<evidence type="ECO:0000256" key="1">
    <source>
        <dbReference type="ARBA" id="ARBA00022527"/>
    </source>
</evidence>
<feature type="domain" description="Histidine kinase/HSP90-like ATPase" evidence="2">
    <location>
        <begin position="21"/>
        <end position="130"/>
    </location>
</feature>